<dbReference type="EMBL" id="CP000384">
    <property type="protein sequence ID" value="ABG09907.1"/>
    <property type="molecule type" value="Genomic_DNA"/>
</dbReference>
<gene>
    <name evidence="1" type="ordered locus">Mmcs_3801</name>
</gene>
<organism evidence="1">
    <name type="scientific">Mycobacterium sp. (strain MCS)</name>
    <dbReference type="NCBI Taxonomy" id="164756"/>
    <lineage>
        <taxon>Bacteria</taxon>
        <taxon>Bacillati</taxon>
        <taxon>Actinomycetota</taxon>
        <taxon>Actinomycetes</taxon>
        <taxon>Mycobacteriales</taxon>
        <taxon>Mycobacteriaceae</taxon>
        <taxon>Mycobacterium</taxon>
    </lineage>
</organism>
<dbReference type="AlphaFoldDB" id="A0A5Q5BN91"/>
<reference evidence="1" key="1">
    <citation type="submission" date="2006-06" db="EMBL/GenBank/DDBJ databases">
        <title>Complete sequence of chromosome of Mycobacterium sp. MCS.</title>
        <authorList>
            <consortium name="US DOE Joint Genome Institute"/>
            <person name="Copeland A."/>
            <person name="Lucas S."/>
            <person name="Lapidus A."/>
            <person name="Barry K."/>
            <person name="Detter J.C."/>
            <person name="Glavina del Rio T."/>
            <person name="Hammon N."/>
            <person name="Israni S."/>
            <person name="Dalin E."/>
            <person name="Tice H."/>
            <person name="Pitluck S."/>
            <person name="Martinez M."/>
            <person name="Schmutz J."/>
            <person name="Larimer F."/>
            <person name="Land M."/>
            <person name="Hauser L."/>
            <person name="Kyrpides N."/>
            <person name="Kim E."/>
            <person name="Miller C.D."/>
            <person name="Hughes J.E."/>
            <person name="Anderson A.J."/>
            <person name="Sims R.C."/>
            <person name="Richardson P."/>
        </authorList>
    </citation>
    <scope>NUCLEOTIDE SEQUENCE [LARGE SCALE GENOMIC DNA]</scope>
    <source>
        <strain evidence="1">MCS</strain>
    </source>
</reference>
<name>A0A5Q5BN91_MYCSS</name>
<dbReference type="KEGG" id="mmc:Mmcs_3801"/>
<accession>A0A5Q5BN91</accession>
<evidence type="ECO:0000313" key="1">
    <source>
        <dbReference type="EMBL" id="ABG09907.1"/>
    </source>
</evidence>
<protein>
    <submittedName>
        <fullName evidence="1">Uncharacterized protein</fullName>
    </submittedName>
</protein>
<proteinExistence type="predicted"/>
<sequence>MSRIPLWDRAIHITSRTLSGMTINMSIPTRDEIENLSDTDHKVLENRLRRAAERQDLRLLKSRARDPRSRLYGTYMLTDQNNGVVFADHSTGRGYGLDLVDVAEWLFGDREQFAVQADTREALR</sequence>